<comment type="caution">
    <text evidence="8">The sequence shown here is derived from an EMBL/GenBank/DDBJ whole genome shotgun (WGS) entry which is preliminary data.</text>
</comment>
<organism evidence="8 9">
    <name type="scientific">Salix dunnii</name>
    <dbReference type="NCBI Taxonomy" id="1413687"/>
    <lineage>
        <taxon>Eukaryota</taxon>
        <taxon>Viridiplantae</taxon>
        <taxon>Streptophyta</taxon>
        <taxon>Embryophyta</taxon>
        <taxon>Tracheophyta</taxon>
        <taxon>Spermatophyta</taxon>
        <taxon>Magnoliopsida</taxon>
        <taxon>eudicotyledons</taxon>
        <taxon>Gunneridae</taxon>
        <taxon>Pentapetalae</taxon>
        <taxon>rosids</taxon>
        <taxon>fabids</taxon>
        <taxon>Malpighiales</taxon>
        <taxon>Salicaceae</taxon>
        <taxon>Saliceae</taxon>
        <taxon>Salix</taxon>
    </lineage>
</organism>
<dbReference type="InterPro" id="IPR051238">
    <property type="entry name" value="GDSL_esterase/lipase"/>
</dbReference>
<keyword evidence="3" id="KW-0964">Secreted</keyword>
<evidence type="ECO:0008006" key="10">
    <source>
        <dbReference type="Google" id="ProtNLM"/>
    </source>
</evidence>
<protein>
    <recommendedName>
        <fullName evidence="10">GDSL esterase/lipase</fullName>
    </recommendedName>
</protein>
<comment type="subcellular location">
    <subcellularLocation>
        <location evidence="1">Secreted</location>
    </subcellularLocation>
</comment>
<dbReference type="InterPro" id="IPR036514">
    <property type="entry name" value="SGNH_hydro_sf"/>
</dbReference>
<dbReference type="PANTHER" id="PTHR45650">
    <property type="entry name" value="GDSL-LIKE LIPASE/ACYLHYDROLASE-RELATED"/>
    <property type="match status" value="1"/>
</dbReference>
<evidence type="ECO:0000256" key="6">
    <source>
        <dbReference type="ARBA" id="ARBA00022963"/>
    </source>
</evidence>
<keyword evidence="6" id="KW-0442">Lipid degradation</keyword>
<keyword evidence="4" id="KW-0732">Signal</keyword>
<evidence type="ECO:0000256" key="3">
    <source>
        <dbReference type="ARBA" id="ARBA00022525"/>
    </source>
</evidence>
<comment type="similarity">
    <text evidence="2">Belongs to the 'GDSL' lipolytic enzyme family.</text>
</comment>
<reference evidence="8 9" key="1">
    <citation type="submission" date="2020-10" db="EMBL/GenBank/DDBJ databases">
        <title>Plant Genome Project.</title>
        <authorList>
            <person name="Zhang R.-G."/>
        </authorList>
    </citation>
    <scope>NUCLEOTIDE SEQUENCE [LARGE SCALE GENOMIC DNA]</scope>
    <source>
        <strain evidence="8">FAFU-HL-1</strain>
        <tissue evidence="8">Leaf</tissue>
    </source>
</reference>
<gene>
    <name evidence="8" type="ORF">SADUNF_Sadunf13G0082100</name>
</gene>
<dbReference type="EMBL" id="JADGMS010000013">
    <property type="protein sequence ID" value="KAF9670564.1"/>
    <property type="molecule type" value="Genomic_DNA"/>
</dbReference>
<dbReference type="GO" id="GO:0016788">
    <property type="term" value="F:hydrolase activity, acting on ester bonds"/>
    <property type="evidence" value="ECO:0007669"/>
    <property type="project" value="InterPro"/>
</dbReference>
<evidence type="ECO:0000256" key="5">
    <source>
        <dbReference type="ARBA" id="ARBA00022801"/>
    </source>
</evidence>
<dbReference type="AlphaFoldDB" id="A0A835MNI2"/>
<evidence type="ECO:0000313" key="8">
    <source>
        <dbReference type="EMBL" id="KAF9670564.1"/>
    </source>
</evidence>
<evidence type="ECO:0000256" key="1">
    <source>
        <dbReference type="ARBA" id="ARBA00004613"/>
    </source>
</evidence>
<dbReference type="Pfam" id="PF00657">
    <property type="entry name" value="Lipase_GDSL"/>
    <property type="match status" value="1"/>
</dbReference>
<dbReference type="OrthoDB" id="1600564at2759"/>
<sequence length="179" mass="19559">MPPCLFLSPICDYHLVFSFSFAAEQLRLPLIPANSDASGHQVLNGINYASAAAGILDVTARSFVSRVPSRNQYNGRQFADLLIQEYSRQQTTFYNLGARKFVVAGLGVMGCIPSILAQSPAGICSDLVNQLAQPFNENLKSMLNNFNVKLPGAKFIFIDCAHIFREILTNSPAYGFCAS</sequence>
<dbReference type="InterPro" id="IPR001087">
    <property type="entry name" value="GDSL"/>
</dbReference>
<name>A0A835MNI2_9ROSI</name>
<keyword evidence="7" id="KW-0443">Lipid metabolism</keyword>
<dbReference type="PANTHER" id="PTHR45650:SF22">
    <property type="entry name" value="OS05G0419800 PROTEIN"/>
    <property type="match status" value="1"/>
</dbReference>
<evidence type="ECO:0000256" key="4">
    <source>
        <dbReference type="ARBA" id="ARBA00022729"/>
    </source>
</evidence>
<dbReference type="GO" id="GO:0005576">
    <property type="term" value="C:extracellular region"/>
    <property type="evidence" value="ECO:0007669"/>
    <property type="project" value="UniProtKB-SubCell"/>
</dbReference>
<proteinExistence type="inferred from homology"/>
<dbReference type="Gene3D" id="3.40.50.1110">
    <property type="entry name" value="SGNH hydrolase"/>
    <property type="match status" value="1"/>
</dbReference>
<dbReference type="GO" id="GO:0016042">
    <property type="term" value="P:lipid catabolic process"/>
    <property type="evidence" value="ECO:0007669"/>
    <property type="project" value="UniProtKB-KW"/>
</dbReference>
<keyword evidence="5" id="KW-0378">Hydrolase</keyword>
<dbReference type="Proteomes" id="UP000657918">
    <property type="component" value="Unassembled WGS sequence"/>
</dbReference>
<evidence type="ECO:0000256" key="2">
    <source>
        <dbReference type="ARBA" id="ARBA00008668"/>
    </source>
</evidence>
<evidence type="ECO:0000313" key="9">
    <source>
        <dbReference type="Proteomes" id="UP000657918"/>
    </source>
</evidence>
<keyword evidence="9" id="KW-1185">Reference proteome</keyword>
<accession>A0A835MNI2</accession>
<evidence type="ECO:0000256" key="7">
    <source>
        <dbReference type="ARBA" id="ARBA00023098"/>
    </source>
</evidence>